<gene>
    <name evidence="1" type="ORF">GOBAR_AA07756</name>
</gene>
<proteinExistence type="predicted"/>
<protein>
    <submittedName>
        <fullName evidence="1">Uncharacterized protein</fullName>
    </submittedName>
</protein>
<evidence type="ECO:0000313" key="1">
    <source>
        <dbReference type="EMBL" id="PPS12877.1"/>
    </source>
</evidence>
<accession>A0A2P5YBC0</accession>
<sequence length="113" mass="12223">MSLTEILLIQSEKSMTGIPLTVDFRISPSSNSKSPSIASVGFMEGVEDMVLFPPSNLSFYETPLTGATSTTMFSTRLPSASLNLTFFVLRSSLEPSPSLRQPLGKGLESFIVE</sequence>
<organism evidence="1 2">
    <name type="scientific">Gossypium barbadense</name>
    <name type="common">Sea Island cotton</name>
    <name type="synonym">Hibiscus barbadensis</name>
    <dbReference type="NCBI Taxonomy" id="3634"/>
    <lineage>
        <taxon>Eukaryota</taxon>
        <taxon>Viridiplantae</taxon>
        <taxon>Streptophyta</taxon>
        <taxon>Embryophyta</taxon>
        <taxon>Tracheophyta</taxon>
        <taxon>Spermatophyta</taxon>
        <taxon>Magnoliopsida</taxon>
        <taxon>eudicotyledons</taxon>
        <taxon>Gunneridae</taxon>
        <taxon>Pentapetalae</taxon>
        <taxon>rosids</taxon>
        <taxon>malvids</taxon>
        <taxon>Malvales</taxon>
        <taxon>Malvaceae</taxon>
        <taxon>Malvoideae</taxon>
        <taxon>Gossypium</taxon>
    </lineage>
</organism>
<dbReference type="AlphaFoldDB" id="A0A2P5YBC0"/>
<name>A0A2P5YBC0_GOSBA</name>
<dbReference type="Proteomes" id="UP000239757">
    <property type="component" value="Unassembled WGS sequence"/>
</dbReference>
<reference evidence="1 2" key="1">
    <citation type="submission" date="2015-01" db="EMBL/GenBank/DDBJ databases">
        <title>Genome of allotetraploid Gossypium barbadense reveals genomic plasticity and fiber elongation in cotton evolution.</title>
        <authorList>
            <person name="Chen X."/>
            <person name="Liu X."/>
            <person name="Zhao B."/>
            <person name="Zheng H."/>
            <person name="Hu Y."/>
            <person name="Lu G."/>
            <person name="Yang C."/>
            <person name="Chen J."/>
            <person name="Shan C."/>
            <person name="Zhang L."/>
            <person name="Zhou Y."/>
            <person name="Wang L."/>
            <person name="Guo W."/>
            <person name="Bai Y."/>
            <person name="Ruan J."/>
            <person name="Shangguan X."/>
            <person name="Mao Y."/>
            <person name="Jiang J."/>
            <person name="Zhu Y."/>
            <person name="Lei J."/>
            <person name="Kang H."/>
            <person name="Chen S."/>
            <person name="He X."/>
            <person name="Wang R."/>
            <person name="Wang Y."/>
            <person name="Chen J."/>
            <person name="Wang L."/>
            <person name="Yu S."/>
            <person name="Wang B."/>
            <person name="Wei J."/>
            <person name="Song S."/>
            <person name="Lu X."/>
            <person name="Gao Z."/>
            <person name="Gu W."/>
            <person name="Deng X."/>
            <person name="Ma D."/>
            <person name="Wang S."/>
            <person name="Liang W."/>
            <person name="Fang L."/>
            <person name="Cai C."/>
            <person name="Zhu X."/>
            <person name="Zhou B."/>
            <person name="Zhang Y."/>
            <person name="Chen Z."/>
            <person name="Xu S."/>
            <person name="Zhu R."/>
            <person name="Wang S."/>
            <person name="Zhang T."/>
            <person name="Zhao G."/>
        </authorList>
    </citation>
    <scope>NUCLEOTIDE SEQUENCE [LARGE SCALE GENOMIC DNA]</scope>
    <source>
        <strain evidence="2">cv. Xinhai21</strain>
        <tissue evidence="1">Leaf</tissue>
    </source>
</reference>
<evidence type="ECO:0000313" key="2">
    <source>
        <dbReference type="Proteomes" id="UP000239757"/>
    </source>
</evidence>
<dbReference type="EMBL" id="KZ663420">
    <property type="protein sequence ID" value="PPS12877.1"/>
    <property type="molecule type" value="Genomic_DNA"/>
</dbReference>